<accession>A0A6J2Y207</accession>
<dbReference type="KEGG" id="soy:115883510"/>
<dbReference type="GeneID" id="115883510"/>
<organism evidence="3 4">
    <name type="scientific">Sitophilus oryzae</name>
    <name type="common">Rice weevil</name>
    <name type="synonym">Curculio oryzae</name>
    <dbReference type="NCBI Taxonomy" id="7048"/>
    <lineage>
        <taxon>Eukaryota</taxon>
        <taxon>Metazoa</taxon>
        <taxon>Ecdysozoa</taxon>
        <taxon>Arthropoda</taxon>
        <taxon>Hexapoda</taxon>
        <taxon>Insecta</taxon>
        <taxon>Pterygota</taxon>
        <taxon>Neoptera</taxon>
        <taxon>Endopterygota</taxon>
        <taxon>Coleoptera</taxon>
        <taxon>Polyphaga</taxon>
        <taxon>Cucujiformia</taxon>
        <taxon>Curculionidae</taxon>
        <taxon>Dryophthorinae</taxon>
        <taxon>Sitophilus</taxon>
    </lineage>
</organism>
<keyword evidence="2" id="KW-1133">Transmembrane helix</keyword>
<evidence type="ECO:0000313" key="3">
    <source>
        <dbReference type="Proteomes" id="UP000504635"/>
    </source>
</evidence>
<feature type="transmembrane region" description="Helical" evidence="2">
    <location>
        <begin position="76"/>
        <end position="98"/>
    </location>
</feature>
<dbReference type="AlphaFoldDB" id="A0A6J2Y207"/>
<feature type="region of interest" description="Disordered" evidence="1">
    <location>
        <begin position="160"/>
        <end position="187"/>
    </location>
</feature>
<evidence type="ECO:0000256" key="1">
    <source>
        <dbReference type="SAM" id="MobiDB-lite"/>
    </source>
</evidence>
<evidence type="ECO:0000313" key="4">
    <source>
        <dbReference type="RefSeq" id="XP_030757742.1"/>
    </source>
</evidence>
<feature type="transmembrane region" description="Helical" evidence="2">
    <location>
        <begin position="104"/>
        <end position="121"/>
    </location>
</feature>
<evidence type="ECO:0000256" key="2">
    <source>
        <dbReference type="SAM" id="Phobius"/>
    </source>
</evidence>
<feature type="transmembrane region" description="Helical" evidence="2">
    <location>
        <begin position="12"/>
        <end position="35"/>
    </location>
</feature>
<reference evidence="4" key="1">
    <citation type="submission" date="2025-08" db="UniProtKB">
        <authorList>
            <consortium name="RefSeq"/>
        </authorList>
    </citation>
    <scope>IDENTIFICATION</scope>
    <source>
        <tissue evidence="4">Gonads</tissue>
    </source>
</reference>
<keyword evidence="2" id="KW-0472">Membrane</keyword>
<dbReference type="RefSeq" id="XP_030757742.1">
    <property type="nucleotide sequence ID" value="XM_030901882.1"/>
</dbReference>
<gene>
    <name evidence="4" type="primary">LOC115883510</name>
</gene>
<feature type="compositionally biased region" description="Polar residues" evidence="1">
    <location>
        <begin position="163"/>
        <end position="178"/>
    </location>
</feature>
<keyword evidence="3" id="KW-1185">Reference proteome</keyword>
<protein>
    <submittedName>
        <fullName evidence="4">Uncharacterized protein LOC115883510 isoform X1</fullName>
    </submittedName>
</protein>
<keyword evidence="2" id="KW-0812">Transmembrane</keyword>
<feature type="transmembrane region" description="Helical" evidence="2">
    <location>
        <begin position="47"/>
        <end position="69"/>
    </location>
</feature>
<dbReference type="Proteomes" id="UP000504635">
    <property type="component" value="Unplaced"/>
</dbReference>
<name>A0A6J2Y207_SITOR</name>
<sequence length="187" mass="21194">MLKLSSVHVTKTIGISITVILEVIIIVCIVYTVLARESKEPIDSIRAFVYVGCLITISIVLLIVSYLIFCKCDFKSWFPGFGFFLLVVCLLILIVITLTDDELSLPHLVPFIVVFCLFLLYTECISRHYSNCIEKSRIERERYLSLAIPTALRGKCERVPLKSPSTESRTSKNSTRGLRSNDNRGRN</sequence>
<proteinExistence type="predicted"/>
<dbReference type="InParanoid" id="A0A6J2Y207"/>